<dbReference type="AlphaFoldDB" id="A0A1T5G3C4"/>
<gene>
    <name evidence="9" type="ORF">SAMN05660841_03717</name>
</gene>
<dbReference type="InterPro" id="IPR039426">
    <property type="entry name" value="TonB-dep_rcpt-like"/>
</dbReference>
<dbReference type="SMART" id="SM00965">
    <property type="entry name" value="STN"/>
    <property type="match status" value="1"/>
</dbReference>
<dbReference type="Gene3D" id="2.40.170.20">
    <property type="entry name" value="TonB-dependent receptor, beta-barrel domain"/>
    <property type="match status" value="1"/>
</dbReference>
<comment type="similarity">
    <text evidence="7">Belongs to the TonB-dependent receptor family.</text>
</comment>
<dbReference type="PROSITE" id="PS52016">
    <property type="entry name" value="TONB_DEPENDENT_REC_3"/>
    <property type="match status" value="1"/>
</dbReference>
<dbReference type="RefSeq" id="WP_079645374.1">
    <property type="nucleotide sequence ID" value="NZ_FUZF01000021.1"/>
</dbReference>
<reference evidence="10" key="1">
    <citation type="submission" date="2017-02" db="EMBL/GenBank/DDBJ databases">
        <authorList>
            <person name="Varghese N."/>
            <person name="Submissions S."/>
        </authorList>
    </citation>
    <scope>NUCLEOTIDE SEQUENCE [LARGE SCALE GENOMIC DNA]</scope>
    <source>
        <strain evidence="10">DSM 24091</strain>
    </source>
</reference>
<dbReference type="InterPro" id="IPR023997">
    <property type="entry name" value="TonB-dep_OMP_SusC/RagA_CS"/>
</dbReference>
<dbReference type="InterPro" id="IPR012910">
    <property type="entry name" value="Plug_dom"/>
</dbReference>
<evidence type="ECO:0000256" key="3">
    <source>
        <dbReference type="ARBA" id="ARBA00022452"/>
    </source>
</evidence>
<evidence type="ECO:0000256" key="2">
    <source>
        <dbReference type="ARBA" id="ARBA00022448"/>
    </source>
</evidence>
<evidence type="ECO:0000256" key="4">
    <source>
        <dbReference type="ARBA" id="ARBA00022692"/>
    </source>
</evidence>
<dbReference type="OrthoDB" id="9768177at2"/>
<evidence type="ECO:0000256" key="5">
    <source>
        <dbReference type="ARBA" id="ARBA00023136"/>
    </source>
</evidence>
<evidence type="ECO:0000256" key="7">
    <source>
        <dbReference type="PROSITE-ProRule" id="PRU01360"/>
    </source>
</evidence>
<dbReference type="InterPro" id="IPR011662">
    <property type="entry name" value="Secretin/TonB_short_N"/>
</dbReference>
<dbReference type="Gene3D" id="2.170.130.10">
    <property type="entry name" value="TonB-dependent receptor, plug domain"/>
    <property type="match status" value="1"/>
</dbReference>
<comment type="subcellular location">
    <subcellularLocation>
        <location evidence="1 7">Cell outer membrane</location>
        <topology evidence="1 7">Multi-pass membrane protein</topology>
    </subcellularLocation>
</comment>
<organism evidence="9 10">
    <name type="scientific">Sphingobacterium nematocida</name>
    <dbReference type="NCBI Taxonomy" id="1513896"/>
    <lineage>
        <taxon>Bacteria</taxon>
        <taxon>Pseudomonadati</taxon>
        <taxon>Bacteroidota</taxon>
        <taxon>Sphingobacteriia</taxon>
        <taxon>Sphingobacteriales</taxon>
        <taxon>Sphingobacteriaceae</taxon>
        <taxon>Sphingobacterium</taxon>
    </lineage>
</organism>
<dbReference type="Proteomes" id="UP000190150">
    <property type="component" value="Unassembled WGS sequence"/>
</dbReference>
<keyword evidence="10" id="KW-1185">Reference proteome</keyword>
<dbReference type="InterPro" id="IPR008969">
    <property type="entry name" value="CarboxyPept-like_regulatory"/>
</dbReference>
<sequence length="1206" mass="135241">MNNQFYTKRLKGISLPSFWKKTRTTINFSLEMRVLSYLLLGASLQLSASTFGQKVNINVKKGALEEVFKELRKQSGYSFIYNSAYLNKSKPITAQIKNEEVLEALEKILKDQPFDYVVNGKVVSLVPLQNKSPYETVNGIVDVQQPISGYVRDPNGKPLLKATVRVKGTAVYTATDERGYFRLTNVDPKEKLIVTYVGYQNLEINASADLQNLVLKPVNVAVSEVVVNTGYQSISKERVTGAYSIITSKDLEDKLQPNLVTMLEGKLAGLTVDQNNQVVIRGISTLNASKKPLIVIDGYPVEPSVTDDFYRYDDGLFKDINAANVESVTVLKDAVAASIYGARAANGVIVITTKKGRQGEAKFSYRGITGFAPTPSLRNLNKASTSDYIDAEIDLFNLNPAAYNINTGTGIISRVPYLLRQAYQGDITQAVADEEINKLRNNDYLSEVHKHLYRMGFSQQHNLMVSGGTEKHTYNVAVNLMDVRQNFKDANSNRFTIDIKDDWKFNKYISAGISANLSYAGFESPTINPDREIKSGDATGSQQLFNFHTGSYFTPYTSLFDENGDVANLWGQSIRKQTIYGDYKGMKAVDYDFMNDITRSMVSTKNFQTRLTGFVRANIIDGLNFEFGGNWQRGSYKYQQVRDKNAFAVREAYNDSKSLSNPAKHYLPDGSIIDENRNNNGNWTIRGQINFNKSFNGMKHIVSAIAGTEIRKTYIDKIVLATRAGYNEQAGAFTPINILDYNSSVYSNDMLFGRRITFNTGEYGLSDNRFVSWYGNSSYEYDNRYILSGSIRLDQTNFFGTDPKYRYRPLWSLGGTWKVSNEKFYNVDFINKLHVRGSYGVNGNISLTQGPYLILSNALFNATAQNMGATISSPPNDQLRWEKTNTADVGVDMSLFNNWVDLTVDYYTKKSSDVLANEAVDQTIGYMSLMQNVGKINNSGIEVTASSKIIDNKDFKWRVSSSFSYNKNVIKEYNVTLATVGSYLRSSGANVEGYPVNGLWGLRFAPLNNVGAAMVYNAKGEAVLSSQALAQDAYFVGSTTPLYDLSFSNNFSYKNLDLSFMIITKLGHYYLRDAFHSRNIQNKHVGERWKKPGDEEWAKVPALTTTNSDWWYSPFIDININKANFARLRDITLAYNFDAKWVKKLGLGSAKIYAQGRNLITLRAKGMDIDPETMVNYTGGTNGNVDYSFSSLPLPRDLFFGLQLAF</sequence>
<evidence type="ECO:0000256" key="6">
    <source>
        <dbReference type="ARBA" id="ARBA00023237"/>
    </source>
</evidence>
<dbReference type="InterPro" id="IPR023996">
    <property type="entry name" value="TonB-dep_OMP_SusC/RagA"/>
</dbReference>
<dbReference type="NCBIfam" id="TIGR04057">
    <property type="entry name" value="SusC_RagA_signa"/>
    <property type="match status" value="1"/>
</dbReference>
<dbReference type="SUPFAM" id="SSF49464">
    <property type="entry name" value="Carboxypeptidase regulatory domain-like"/>
    <property type="match status" value="1"/>
</dbReference>
<keyword evidence="4 7" id="KW-0812">Transmembrane</keyword>
<proteinExistence type="inferred from homology"/>
<evidence type="ECO:0000313" key="9">
    <source>
        <dbReference type="EMBL" id="SKC02842.1"/>
    </source>
</evidence>
<feature type="domain" description="Secretin/TonB short N-terminal" evidence="8">
    <location>
        <begin position="77"/>
        <end position="128"/>
    </location>
</feature>
<dbReference type="Pfam" id="PF07715">
    <property type="entry name" value="Plug"/>
    <property type="match status" value="1"/>
</dbReference>
<dbReference type="InterPro" id="IPR037066">
    <property type="entry name" value="Plug_dom_sf"/>
</dbReference>
<dbReference type="GO" id="GO:0009279">
    <property type="term" value="C:cell outer membrane"/>
    <property type="evidence" value="ECO:0007669"/>
    <property type="project" value="UniProtKB-SubCell"/>
</dbReference>
<keyword evidence="5 7" id="KW-0472">Membrane</keyword>
<keyword evidence="6 7" id="KW-0998">Cell outer membrane</keyword>
<keyword evidence="3 7" id="KW-1134">Transmembrane beta strand</keyword>
<dbReference type="SUPFAM" id="SSF56935">
    <property type="entry name" value="Porins"/>
    <property type="match status" value="1"/>
</dbReference>
<evidence type="ECO:0000256" key="1">
    <source>
        <dbReference type="ARBA" id="ARBA00004571"/>
    </source>
</evidence>
<dbReference type="Pfam" id="PF13715">
    <property type="entry name" value="CarbopepD_reg_2"/>
    <property type="match status" value="1"/>
</dbReference>
<evidence type="ECO:0000259" key="8">
    <source>
        <dbReference type="SMART" id="SM00965"/>
    </source>
</evidence>
<protein>
    <submittedName>
        <fullName evidence="9">TonB-linked outer membrane protein, SusC/RagA family</fullName>
    </submittedName>
</protein>
<accession>A0A1T5G3C4</accession>
<dbReference type="Gene3D" id="2.60.40.1120">
    <property type="entry name" value="Carboxypeptidase-like, regulatory domain"/>
    <property type="match status" value="1"/>
</dbReference>
<dbReference type="STRING" id="1513896.SAMN05660841_03717"/>
<keyword evidence="2 7" id="KW-0813">Transport</keyword>
<dbReference type="NCBIfam" id="TIGR04056">
    <property type="entry name" value="OMP_RagA_SusC"/>
    <property type="match status" value="1"/>
</dbReference>
<dbReference type="InterPro" id="IPR036942">
    <property type="entry name" value="Beta-barrel_TonB_sf"/>
</dbReference>
<evidence type="ECO:0000313" key="10">
    <source>
        <dbReference type="Proteomes" id="UP000190150"/>
    </source>
</evidence>
<name>A0A1T5G3C4_9SPHI</name>
<dbReference type="EMBL" id="FUZF01000021">
    <property type="protein sequence ID" value="SKC02842.1"/>
    <property type="molecule type" value="Genomic_DNA"/>
</dbReference>